<dbReference type="SUPFAM" id="SSF54593">
    <property type="entry name" value="Glyoxalase/Bleomycin resistance protein/Dihydroxybiphenyl dioxygenase"/>
    <property type="match status" value="1"/>
</dbReference>
<dbReference type="InterPro" id="IPR004360">
    <property type="entry name" value="Glyas_Fos-R_dOase_dom"/>
</dbReference>
<gene>
    <name evidence="2" type="ORF">OK345_16685</name>
</gene>
<dbReference type="InterPro" id="IPR029068">
    <property type="entry name" value="Glyas_Bleomycin-R_OHBP_Dase"/>
</dbReference>
<organism evidence="2 3">
    <name type="scientific">Xanthomonas chitinilytica</name>
    <dbReference type="NCBI Taxonomy" id="2989819"/>
    <lineage>
        <taxon>Bacteria</taxon>
        <taxon>Pseudomonadati</taxon>
        <taxon>Pseudomonadota</taxon>
        <taxon>Gammaproteobacteria</taxon>
        <taxon>Lysobacterales</taxon>
        <taxon>Lysobacteraceae</taxon>
        <taxon>Xanthomonas</taxon>
    </lineage>
</organism>
<comment type="caution">
    <text evidence="2">The sequence shown here is derived from an EMBL/GenBank/DDBJ whole genome shotgun (WGS) entry which is preliminary data.</text>
</comment>
<feature type="domain" description="VOC" evidence="1">
    <location>
        <begin position="8"/>
        <end position="134"/>
    </location>
</feature>
<evidence type="ECO:0000313" key="2">
    <source>
        <dbReference type="EMBL" id="MCW4474129.1"/>
    </source>
</evidence>
<dbReference type="Gene3D" id="3.10.180.10">
    <property type="entry name" value="2,3-Dihydroxybiphenyl 1,2-Dioxygenase, domain 1"/>
    <property type="match status" value="1"/>
</dbReference>
<dbReference type="Proteomes" id="UP001209922">
    <property type="component" value="Unassembled WGS sequence"/>
</dbReference>
<dbReference type="EMBL" id="JAPCHY010000018">
    <property type="protein sequence ID" value="MCW4474129.1"/>
    <property type="molecule type" value="Genomic_DNA"/>
</dbReference>
<dbReference type="PROSITE" id="PS51819">
    <property type="entry name" value="VOC"/>
    <property type="match status" value="1"/>
</dbReference>
<dbReference type="InterPro" id="IPR037523">
    <property type="entry name" value="VOC_core"/>
</dbReference>
<sequence>MSKPLTCGIHHVGLAVPDLEAAQEFFCGVLGWIEVGRNESYPMVAVSDGSTRLTLWRVADPEAAVAFNRRTNIGLHHLALAVEDDAALAVAHERVLSHPGVTIEFPPGPVRRGSPANHFICAMPGGVRIEFATRRN</sequence>
<dbReference type="RefSeq" id="WP_265129127.1">
    <property type="nucleotide sequence ID" value="NZ_JAPCHY010000018.1"/>
</dbReference>
<evidence type="ECO:0000313" key="3">
    <source>
        <dbReference type="Proteomes" id="UP001209922"/>
    </source>
</evidence>
<name>A0ABT3K085_9XANT</name>
<proteinExistence type="predicted"/>
<dbReference type="Pfam" id="PF00903">
    <property type="entry name" value="Glyoxalase"/>
    <property type="match status" value="1"/>
</dbReference>
<keyword evidence="3" id="KW-1185">Reference proteome</keyword>
<reference evidence="2 3" key="1">
    <citation type="submission" date="2022-10" db="EMBL/GenBank/DDBJ databases">
        <title>Xanthomonas sp. H13-6.</title>
        <authorList>
            <person name="Liu X."/>
            <person name="Deng Z."/>
            <person name="Jiang Y."/>
            <person name="Yu T."/>
            <person name="Ai J."/>
        </authorList>
    </citation>
    <scope>NUCLEOTIDE SEQUENCE [LARGE SCALE GENOMIC DNA]</scope>
    <source>
        <strain evidence="2 3">H13-6</strain>
    </source>
</reference>
<accession>A0ABT3K085</accession>
<protein>
    <submittedName>
        <fullName evidence="2">VOC family protein</fullName>
    </submittedName>
</protein>
<evidence type="ECO:0000259" key="1">
    <source>
        <dbReference type="PROSITE" id="PS51819"/>
    </source>
</evidence>